<feature type="domain" description="DEAD-box RNA helicase Q" evidence="15">
    <location>
        <begin position="737"/>
        <end position="765"/>
    </location>
</feature>
<dbReference type="Pfam" id="PF00271">
    <property type="entry name" value="Helicase_C"/>
    <property type="match status" value="1"/>
</dbReference>
<feature type="compositionally biased region" description="Basic and acidic residues" evidence="12">
    <location>
        <begin position="218"/>
        <end position="395"/>
    </location>
</feature>
<dbReference type="InterPro" id="IPR027417">
    <property type="entry name" value="P-loop_NTPase"/>
</dbReference>
<dbReference type="InterPro" id="IPR000629">
    <property type="entry name" value="RNA-helicase_DEAD-box_CS"/>
</dbReference>
<evidence type="ECO:0000256" key="1">
    <source>
        <dbReference type="ARBA" id="ARBA00012552"/>
    </source>
</evidence>
<dbReference type="VEuPathDB" id="ToxoDB:TGVAND_298020"/>
<feature type="region of interest" description="Disordered" evidence="12">
    <location>
        <begin position="1"/>
        <end position="553"/>
    </location>
</feature>
<gene>
    <name evidence="16" type="ORF">TGVAND_298020</name>
</gene>
<keyword evidence="3" id="KW-0547">Nucleotide-binding</keyword>
<name>A0A086PL18_TOXGO</name>
<evidence type="ECO:0000256" key="11">
    <source>
        <dbReference type="SAM" id="Coils"/>
    </source>
</evidence>
<sequence length="1158" mass="130940">MSPELGREHGNGDTAEVSPVSVSGSEGAAEPDNARKESQRSAPEAGSQEEDDREEGEVRSSGSSDVDNGDRAAEARGGEQENEATRGRKRVLPAAGKEPPSVRRAVAVSALPAPRFSSRLPPCRPTAPSSSKKFPDGHGDIDGGAHSGASHRKQDEASVVAAVSSPPPACGVTSALPKRTFSSSTLDLQPSAGLARSPVSALSAAKQEASICPRSSRYSREEETRVGGRHVRDGDRRTREDDRRRTDDDSRDGRDDRRTREDDRRRTDDDSRDGRDDRRTREDDRRRTDDDSRDGRDDRRTREDDRRRTDDDSRNGRDDRRTREDDRRHRDEARTEGREDRRGRENDRRGREEDRVRSDGKDEDREGSGGRERDSRSGRDTVGTKRGDSARQTKEDGEDEQDKSRPASWTSVLRAPERSSIRSLEDVLTKQKTEEQPTRIMFLTKKQREQQRAADERRQMEMEKKKERQLLQNRKNFLMQQEIEKEREMKEKLKQREMEKIKEEQERRLRAVRGHAGTSSRSKAEEEREAKREAEGKKGGSSGRARESSLADLRLLNLPEQELRARQQERELEQIRNHYLGMRTEKKKIQKPSEKFRNIFNFEWNDAEDTCKGDNNPLYQERMEPQLLFGRGFRAGMDIREQRKQNNFYDELVKRRQEHQKAEASRGAAEAAAAATEAVRAARDAQASRLREKEDAEDNRGHWTTKKREEMNERDWRIFREDFEIYIKGGRVPPPIRTWAESALPWELIEAVKHANYDRPTPIQMQAIPIALEQRDLIGIAETGSGKTAAFVLPMLTYVKGLPPLNEDTGQDGPYALILAPSRELALQIDEETQKFASFCKCQTVAVVGGRSAETQAFQLRRGAEIVIGTPGRVKDCLEKAYTVLNQCNYVVLDEADRMIDMGFEEIVNFILDQIPTSNLKSNDEALILQQEMQAKAGHRLYRLTQMFSATMPPAVERLARKYLRQPSYISIGDPGAGKRAIEQRVEFVPEARKKQRLQDVLENATPPVMVFVNQKKSADALAKVLGKLGYSACSLHGGKAQENREAALSSFKEGSHDVLVATDVAGRGIDVEGVQLVVNFDMPKDIEAYTHRIGRTGRAGRKGLAISFLTEEDSGIFYDLKQLLVSTNNIVPLELAHHPAAKAKGGDKNLIKPIWFN</sequence>
<dbReference type="PANTHER" id="PTHR47958">
    <property type="entry name" value="ATP-DEPENDENT RNA HELICASE DBP3"/>
    <property type="match status" value="1"/>
</dbReference>
<keyword evidence="2" id="KW-0507">mRNA processing</keyword>
<feature type="compositionally biased region" description="Basic and acidic residues" evidence="12">
    <location>
        <begin position="415"/>
        <end position="437"/>
    </location>
</feature>
<evidence type="ECO:0000259" key="15">
    <source>
        <dbReference type="PROSITE" id="PS51195"/>
    </source>
</evidence>
<feature type="coiled-coil region" evidence="11">
    <location>
        <begin position="558"/>
        <end position="585"/>
    </location>
</feature>
<dbReference type="Gene3D" id="3.40.50.300">
    <property type="entry name" value="P-loop containing nucleotide triphosphate hydrolases"/>
    <property type="match status" value="2"/>
</dbReference>
<dbReference type="SUPFAM" id="SSF52540">
    <property type="entry name" value="P-loop containing nucleoside triphosphate hydrolases"/>
    <property type="match status" value="1"/>
</dbReference>
<evidence type="ECO:0000256" key="12">
    <source>
        <dbReference type="SAM" id="MobiDB-lite"/>
    </source>
</evidence>
<dbReference type="PROSITE" id="PS51194">
    <property type="entry name" value="HELICASE_CTER"/>
    <property type="match status" value="1"/>
</dbReference>
<comment type="similarity">
    <text evidence="8">Belongs to the DEAD box helicase family. DDX23/PRP28 subfamily.</text>
</comment>
<dbReference type="GO" id="GO:0003724">
    <property type="term" value="F:RNA helicase activity"/>
    <property type="evidence" value="ECO:0007669"/>
    <property type="project" value="UniProtKB-EC"/>
</dbReference>
<dbReference type="InterPro" id="IPR057479">
    <property type="entry name" value="PRP28/DDX23-like_helical"/>
</dbReference>
<reference evidence="16 17" key="2">
    <citation type="journal article" date="2015" name="Eukaryot. Cell">
        <title>Genetic mapping reveals that sinefungin resistance in Toxoplasma gondii is controlled by a putative amino acid transporter locus that can be used as a negative selectable marker.</title>
        <authorList>
            <person name="Behnke M.S."/>
            <person name="Khan A."/>
            <person name="Sibley L.D."/>
        </authorList>
    </citation>
    <scope>NUCLEOTIDE SEQUENCE [LARGE SCALE GENOMIC DNA]</scope>
    <source>
        <strain evidence="16 17">VAND</strain>
    </source>
</reference>
<evidence type="ECO:0000256" key="7">
    <source>
        <dbReference type="ARBA" id="ARBA00023187"/>
    </source>
</evidence>
<dbReference type="GO" id="GO:0008380">
    <property type="term" value="P:RNA splicing"/>
    <property type="evidence" value="ECO:0007669"/>
    <property type="project" value="UniProtKB-KW"/>
</dbReference>
<dbReference type="GO" id="GO:0006397">
    <property type="term" value="P:mRNA processing"/>
    <property type="evidence" value="ECO:0007669"/>
    <property type="project" value="UniProtKB-KW"/>
</dbReference>
<dbReference type="SMART" id="SM00490">
    <property type="entry name" value="HELICc"/>
    <property type="match status" value="1"/>
</dbReference>
<feature type="domain" description="Helicase ATP-binding" evidence="13">
    <location>
        <begin position="768"/>
        <end position="970"/>
    </location>
</feature>
<dbReference type="InterPro" id="IPR014014">
    <property type="entry name" value="RNA_helicase_DEAD_Q_motif"/>
</dbReference>
<feature type="short sequence motif" description="Q motif" evidence="10">
    <location>
        <begin position="737"/>
        <end position="765"/>
    </location>
</feature>
<reference evidence="16 17" key="1">
    <citation type="submission" date="2014-08" db="EMBL/GenBank/DDBJ databases">
        <authorList>
            <person name="Sibley D."/>
            <person name="Venepally P."/>
            <person name="Karamycheva S."/>
            <person name="Hadjithomas M."/>
            <person name="Khan A."/>
            <person name="Brunk B."/>
            <person name="Roos D."/>
            <person name="Caler E."/>
            <person name="Lorenzi H."/>
        </authorList>
    </citation>
    <scope>NUCLEOTIDE SEQUENCE [LARGE SCALE GENOMIC DNA]</scope>
    <source>
        <strain evidence="16 17">VAND</strain>
    </source>
</reference>
<dbReference type="PROSITE" id="PS51192">
    <property type="entry name" value="HELICASE_ATP_BIND_1"/>
    <property type="match status" value="1"/>
</dbReference>
<evidence type="ECO:0000313" key="17">
    <source>
        <dbReference type="Proteomes" id="UP000028840"/>
    </source>
</evidence>
<evidence type="ECO:0000256" key="8">
    <source>
        <dbReference type="ARBA" id="ARBA00037954"/>
    </source>
</evidence>
<feature type="domain" description="Helicase C-terminal" evidence="14">
    <location>
        <begin position="997"/>
        <end position="1140"/>
    </location>
</feature>
<dbReference type="Pfam" id="PF25430">
    <property type="entry name" value="DDX23"/>
    <property type="match status" value="1"/>
</dbReference>
<feature type="compositionally biased region" description="Basic and acidic residues" evidence="12">
    <location>
        <begin position="1"/>
        <end position="11"/>
    </location>
</feature>
<evidence type="ECO:0000313" key="16">
    <source>
        <dbReference type="EMBL" id="KFH01050.1"/>
    </source>
</evidence>
<keyword evidence="11" id="KW-0175">Coiled coil</keyword>
<evidence type="ECO:0000256" key="9">
    <source>
        <dbReference type="ARBA" id="ARBA00047984"/>
    </source>
</evidence>
<dbReference type="EMBL" id="AEYJ02001567">
    <property type="protein sequence ID" value="KFH01050.1"/>
    <property type="molecule type" value="Genomic_DNA"/>
</dbReference>
<feature type="compositionally biased region" description="Basic and acidic residues" evidence="12">
    <location>
        <begin position="482"/>
        <end position="509"/>
    </location>
</feature>
<dbReference type="GO" id="GO:0016787">
    <property type="term" value="F:hydrolase activity"/>
    <property type="evidence" value="ECO:0007669"/>
    <property type="project" value="UniProtKB-KW"/>
</dbReference>
<dbReference type="Proteomes" id="UP000028840">
    <property type="component" value="Unassembled WGS sequence"/>
</dbReference>
<feature type="compositionally biased region" description="Low complexity" evidence="12">
    <location>
        <begin position="15"/>
        <end position="28"/>
    </location>
</feature>
<feature type="compositionally biased region" description="Basic and acidic residues" evidence="12">
    <location>
        <begin position="68"/>
        <end position="86"/>
    </location>
</feature>
<feature type="compositionally biased region" description="Low complexity" evidence="12">
    <location>
        <begin position="665"/>
        <end position="687"/>
    </location>
</feature>
<evidence type="ECO:0000256" key="4">
    <source>
        <dbReference type="ARBA" id="ARBA00022801"/>
    </source>
</evidence>
<dbReference type="OrthoDB" id="196131at2759"/>
<evidence type="ECO:0000256" key="5">
    <source>
        <dbReference type="ARBA" id="ARBA00022806"/>
    </source>
</evidence>
<feature type="compositionally biased region" description="Basic and acidic residues" evidence="12">
    <location>
        <begin position="522"/>
        <end position="549"/>
    </location>
</feature>
<keyword evidence="4" id="KW-0378">Hydrolase</keyword>
<dbReference type="PROSITE" id="PS00039">
    <property type="entry name" value="DEAD_ATP_HELICASE"/>
    <property type="match status" value="1"/>
</dbReference>
<feature type="compositionally biased region" description="Basic and acidic residues" evidence="12">
    <location>
        <begin position="689"/>
        <end position="708"/>
    </location>
</feature>
<dbReference type="GO" id="GO:0003676">
    <property type="term" value="F:nucleic acid binding"/>
    <property type="evidence" value="ECO:0007669"/>
    <property type="project" value="InterPro"/>
</dbReference>
<dbReference type="EC" id="3.6.4.13" evidence="1"/>
<evidence type="ECO:0000259" key="14">
    <source>
        <dbReference type="PROSITE" id="PS51194"/>
    </source>
</evidence>
<keyword evidence="7" id="KW-0508">mRNA splicing</keyword>
<evidence type="ECO:0000256" key="6">
    <source>
        <dbReference type="ARBA" id="ARBA00022840"/>
    </source>
</evidence>
<dbReference type="AlphaFoldDB" id="A0A086PL18"/>
<dbReference type="Pfam" id="PF00270">
    <property type="entry name" value="DEAD"/>
    <property type="match status" value="1"/>
</dbReference>
<dbReference type="InterPro" id="IPR011545">
    <property type="entry name" value="DEAD/DEAH_box_helicase_dom"/>
</dbReference>
<dbReference type="SMART" id="SM00487">
    <property type="entry name" value="DEXDc"/>
    <property type="match status" value="1"/>
</dbReference>
<evidence type="ECO:0000256" key="10">
    <source>
        <dbReference type="PROSITE-ProRule" id="PRU00552"/>
    </source>
</evidence>
<dbReference type="CDD" id="cd17945">
    <property type="entry name" value="DEADc_DDX23"/>
    <property type="match status" value="1"/>
</dbReference>
<dbReference type="InterPro" id="IPR001650">
    <property type="entry name" value="Helicase_C-like"/>
</dbReference>
<evidence type="ECO:0000256" key="2">
    <source>
        <dbReference type="ARBA" id="ARBA00022664"/>
    </source>
</evidence>
<dbReference type="CDD" id="cd18787">
    <property type="entry name" value="SF2_C_DEAD"/>
    <property type="match status" value="1"/>
</dbReference>
<feature type="compositionally biased region" description="Basic and acidic residues" evidence="12">
    <location>
        <begin position="446"/>
        <end position="469"/>
    </location>
</feature>
<feature type="compositionally biased region" description="Basic and acidic residues" evidence="12">
    <location>
        <begin position="133"/>
        <end position="143"/>
    </location>
</feature>
<dbReference type="GO" id="GO:0005524">
    <property type="term" value="F:ATP binding"/>
    <property type="evidence" value="ECO:0007669"/>
    <property type="project" value="UniProtKB-KW"/>
</dbReference>
<evidence type="ECO:0000256" key="3">
    <source>
        <dbReference type="ARBA" id="ARBA00022741"/>
    </source>
</evidence>
<evidence type="ECO:0000259" key="13">
    <source>
        <dbReference type="PROSITE" id="PS51192"/>
    </source>
</evidence>
<keyword evidence="5 16" id="KW-0347">Helicase</keyword>
<dbReference type="PROSITE" id="PS51195">
    <property type="entry name" value="Q_MOTIF"/>
    <property type="match status" value="1"/>
</dbReference>
<feature type="region of interest" description="Disordered" evidence="12">
    <location>
        <begin position="659"/>
        <end position="708"/>
    </location>
</feature>
<dbReference type="InterPro" id="IPR014001">
    <property type="entry name" value="Helicase_ATP-bd"/>
</dbReference>
<proteinExistence type="inferred from homology"/>
<protein>
    <recommendedName>
        <fullName evidence="1">RNA helicase</fullName>
        <ecNumber evidence="1">3.6.4.13</ecNumber>
    </recommendedName>
</protein>
<comment type="caution">
    <text evidence="16">The sequence shown here is derived from an EMBL/GenBank/DDBJ whole genome shotgun (WGS) entry which is preliminary data.</text>
</comment>
<keyword evidence="6" id="KW-0067">ATP-binding</keyword>
<organism evidence="16 17">
    <name type="scientific">Toxoplasma gondii VAND</name>
    <dbReference type="NCBI Taxonomy" id="933077"/>
    <lineage>
        <taxon>Eukaryota</taxon>
        <taxon>Sar</taxon>
        <taxon>Alveolata</taxon>
        <taxon>Apicomplexa</taxon>
        <taxon>Conoidasida</taxon>
        <taxon>Coccidia</taxon>
        <taxon>Eucoccidiorida</taxon>
        <taxon>Eimeriorina</taxon>
        <taxon>Sarcocystidae</taxon>
        <taxon>Toxoplasma</taxon>
    </lineage>
</organism>
<comment type="catalytic activity">
    <reaction evidence="9">
        <text>ATP + H2O = ADP + phosphate + H(+)</text>
        <dbReference type="Rhea" id="RHEA:13065"/>
        <dbReference type="ChEBI" id="CHEBI:15377"/>
        <dbReference type="ChEBI" id="CHEBI:15378"/>
        <dbReference type="ChEBI" id="CHEBI:30616"/>
        <dbReference type="ChEBI" id="CHEBI:43474"/>
        <dbReference type="ChEBI" id="CHEBI:456216"/>
        <dbReference type="EC" id="3.6.4.13"/>
    </reaction>
</comment>
<accession>A0A086PL18</accession>